<feature type="domain" description="Outer membrane protein beta-barrel" evidence="1">
    <location>
        <begin position="30"/>
        <end position="187"/>
    </location>
</feature>
<protein>
    <submittedName>
        <fullName evidence="2">PorT family protein</fullName>
    </submittedName>
</protein>
<evidence type="ECO:0000259" key="1">
    <source>
        <dbReference type="Pfam" id="PF13568"/>
    </source>
</evidence>
<dbReference type="Proteomes" id="UP000281985">
    <property type="component" value="Unassembled WGS sequence"/>
</dbReference>
<dbReference type="InterPro" id="IPR025665">
    <property type="entry name" value="Beta-barrel_OMP_2"/>
</dbReference>
<dbReference type="Pfam" id="PF13568">
    <property type="entry name" value="OMP_b-brl_2"/>
    <property type="match status" value="1"/>
</dbReference>
<accession>A0A3M0GGR8</accession>
<gene>
    <name evidence="2" type="ORF">EAX61_00340</name>
</gene>
<organism evidence="2 3">
    <name type="scientific">Dokdonia sinensis</name>
    <dbReference type="NCBI Taxonomy" id="2479847"/>
    <lineage>
        <taxon>Bacteria</taxon>
        <taxon>Pseudomonadati</taxon>
        <taxon>Bacteroidota</taxon>
        <taxon>Flavobacteriia</taxon>
        <taxon>Flavobacteriales</taxon>
        <taxon>Flavobacteriaceae</taxon>
        <taxon>Dokdonia</taxon>
    </lineage>
</organism>
<dbReference type="AlphaFoldDB" id="A0A3M0GGR8"/>
<dbReference type="RefSeq" id="WP_121915666.1">
    <property type="nucleotide sequence ID" value="NZ_REFV01000001.1"/>
</dbReference>
<reference evidence="2 3" key="1">
    <citation type="submission" date="2018-10" db="EMBL/GenBank/DDBJ databases">
        <title>Dokdonia luteus sp. nov., isolated from sea water.</title>
        <authorList>
            <person name="Zhou L.Y."/>
            <person name="Du Z.J."/>
        </authorList>
    </citation>
    <scope>NUCLEOTIDE SEQUENCE [LARGE SCALE GENOMIC DNA]</scope>
    <source>
        <strain evidence="2 3">SH27</strain>
    </source>
</reference>
<proteinExistence type="predicted"/>
<dbReference type="InterPro" id="IPR000758">
    <property type="entry name" value="Enterovir_OMP"/>
</dbReference>
<dbReference type="EMBL" id="REFV01000001">
    <property type="protein sequence ID" value="RMB63870.1"/>
    <property type="molecule type" value="Genomic_DNA"/>
</dbReference>
<evidence type="ECO:0000313" key="3">
    <source>
        <dbReference type="Proteomes" id="UP000281985"/>
    </source>
</evidence>
<evidence type="ECO:0000313" key="2">
    <source>
        <dbReference type="EMBL" id="RMB63870.1"/>
    </source>
</evidence>
<keyword evidence="3" id="KW-1185">Reference proteome</keyword>
<dbReference type="OrthoDB" id="947434at2"/>
<sequence length="221" mass="24855">MASLRFYKIYTYEEIFTLFVCCSYLAGAQIHFGPKAGVNFARLAGDDGESIKLRTSFHAGAFVEFEVSERFSLQPELYYSSQGAKQDFRFNQGDVSSTLEVTQQQDYLVEPLLAKFYATDRLFIEAGPQIGFLLKATGETSGVVEIEDEDIEDFTTNTDFALNLGVGYRFETNLFVYARFIAGLTNVNDAEAFANENPSINEDDIANQKNQVFQIGLGYRF</sequence>
<dbReference type="PROSITE" id="PS00695">
    <property type="entry name" value="ENT_VIR_OMP_2"/>
    <property type="match status" value="1"/>
</dbReference>
<comment type="caution">
    <text evidence="2">The sequence shown here is derived from an EMBL/GenBank/DDBJ whole genome shotgun (WGS) entry which is preliminary data.</text>
</comment>
<dbReference type="GO" id="GO:0044384">
    <property type="term" value="C:host outer membrane"/>
    <property type="evidence" value="ECO:0007669"/>
    <property type="project" value="InterPro"/>
</dbReference>
<name>A0A3M0GGR8_9FLAO</name>